<dbReference type="EC" id="3.1.3.16" evidence="9"/>
<dbReference type="SMART" id="SM00156">
    <property type="entry name" value="PP2Ac"/>
    <property type="match status" value="1"/>
</dbReference>
<evidence type="ECO:0000256" key="3">
    <source>
        <dbReference type="ARBA" id="ARBA00022801"/>
    </source>
</evidence>
<evidence type="ECO:0000256" key="10">
    <source>
        <dbReference type="SAM" id="Coils"/>
    </source>
</evidence>
<dbReference type="GO" id="GO:0004722">
    <property type="term" value="F:protein serine/threonine phosphatase activity"/>
    <property type="evidence" value="ECO:0007669"/>
    <property type="project" value="UniProtKB-EC"/>
</dbReference>
<evidence type="ECO:0000256" key="11">
    <source>
        <dbReference type="SAM" id="Phobius"/>
    </source>
</evidence>
<dbReference type="InterPro" id="IPR006186">
    <property type="entry name" value="Ser/Thr-sp_prot-phosphatase"/>
</dbReference>
<evidence type="ECO:0000256" key="2">
    <source>
        <dbReference type="ARBA" id="ARBA00022723"/>
    </source>
</evidence>
<dbReference type="PROSITE" id="PS00125">
    <property type="entry name" value="SER_THR_PHOSPHATASE"/>
    <property type="match status" value="1"/>
</dbReference>
<feature type="transmembrane region" description="Helical" evidence="11">
    <location>
        <begin position="69"/>
        <end position="91"/>
    </location>
</feature>
<evidence type="ECO:0000256" key="7">
    <source>
        <dbReference type="ARBA" id="ARBA00047761"/>
    </source>
</evidence>
<evidence type="ECO:0000256" key="9">
    <source>
        <dbReference type="RuleBase" id="RU004273"/>
    </source>
</evidence>
<comment type="catalytic activity">
    <reaction evidence="8 9">
        <text>O-phospho-L-threonyl-[protein] + H2O = L-threonyl-[protein] + phosphate</text>
        <dbReference type="Rhea" id="RHEA:47004"/>
        <dbReference type="Rhea" id="RHEA-COMP:11060"/>
        <dbReference type="Rhea" id="RHEA-COMP:11605"/>
        <dbReference type="ChEBI" id="CHEBI:15377"/>
        <dbReference type="ChEBI" id="CHEBI:30013"/>
        <dbReference type="ChEBI" id="CHEBI:43474"/>
        <dbReference type="ChEBI" id="CHEBI:61977"/>
        <dbReference type="EC" id="3.1.3.16"/>
    </reaction>
</comment>
<dbReference type="PANTHER" id="PTHR45619">
    <property type="entry name" value="SERINE/THREONINE-PROTEIN PHOSPHATASE PP2A-RELATED"/>
    <property type="match status" value="1"/>
</dbReference>
<feature type="transmembrane region" description="Helical" evidence="11">
    <location>
        <begin position="301"/>
        <end position="322"/>
    </location>
</feature>
<dbReference type="EMBL" id="DAKRPA010000025">
    <property type="protein sequence ID" value="DBA02956.1"/>
    <property type="molecule type" value="Genomic_DNA"/>
</dbReference>
<organism evidence="13 14">
    <name type="scientific">Lagenidium giganteum</name>
    <dbReference type="NCBI Taxonomy" id="4803"/>
    <lineage>
        <taxon>Eukaryota</taxon>
        <taxon>Sar</taxon>
        <taxon>Stramenopiles</taxon>
        <taxon>Oomycota</taxon>
        <taxon>Peronosporomycetes</taxon>
        <taxon>Pythiales</taxon>
        <taxon>Pythiaceae</taxon>
    </lineage>
</organism>
<evidence type="ECO:0000313" key="14">
    <source>
        <dbReference type="Proteomes" id="UP001146120"/>
    </source>
</evidence>
<evidence type="ECO:0000256" key="6">
    <source>
        <dbReference type="ARBA" id="ARBA00038328"/>
    </source>
</evidence>
<keyword evidence="4" id="KW-0904">Protein phosphatase</keyword>
<feature type="transmembrane region" description="Helical" evidence="11">
    <location>
        <begin position="328"/>
        <end position="345"/>
    </location>
</feature>
<keyword evidence="11" id="KW-1133">Transmembrane helix</keyword>
<dbReference type="InterPro" id="IPR049452">
    <property type="entry name" value="Anoctamin_TM"/>
</dbReference>
<feature type="transmembrane region" description="Helical" evidence="11">
    <location>
        <begin position="482"/>
        <end position="507"/>
    </location>
</feature>
<proteinExistence type="inferred from homology"/>
<evidence type="ECO:0000259" key="12">
    <source>
        <dbReference type="PROSITE" id="PS00125"/>
    </source>
</evidence>
<comment type="similarity">
    <text evidence="6">Belongs to the PPP phosphatase family. PP-4 (PP-X) subfamily.</text>
</comment>
<protein>
    <recommendedName>
        <fullName evidence="9">Serine/threonine-protein phosphatase</fullName>
        <ecNumber evidence="9">3.1.3.16</ecNumber>
    </recommendedName>
</protein>
<evidence type="ECO:0000256" key="1">
    <source>
        <dbReference type="ARBA" id="ARBA00001936"/>
    </source>
</evidence>
<name>A0AAV2Z9I5_9STRA</name>
<gene>
    <name evidence="13" type="ORF">N0F65_005983</name>
</gene>
<dbReference type="FunFam" id="3.60.21.10:FF:000010">
    <property type="entry name" value="Serine/threonine-protein phosphatase"/>
    <property type="match status" value="1"/>
</dbReference>
<evidence type="ECO:0000313" key="13">
    <source>
        <dbReference type="EMBL" id="DBA02956.1"/>
    </source>
</evidence>
<keyword evidence="11" id="KW-0472">Membrane</keyword>
<evidence type="ECO:0000256" key="4">
    <source>
        <dbReference type="ARBA" id="ARBA00022912"/>
    </source>
</evidence>
<comment type="catalytic activity">
    <reaction evidence="7">
        <text>O-phospho-L-seryl-[protein] + H2O = L-seryl-[protein] + phosphate</text>
        <dbReference type="Rhea" id="RHEA:20629"/>
        <dbReference type="Rhea" id="RHEA-COMP:9863"/>
        <dbReference type="Rhea" id="RHEA-COMP:11604"/>
        <dbReference type="ChEBI" id="CHEBI:15377"/>
        <dbReference type="ChEBI" id="CHEBI:29999"/>
        <dbReference type="ChEBI" id="CHEBI:43474"/>
        <dbReference type="ChEBI" id="CHEBI:83421"/>
        <dbReference type="EC" id="3.1.3.16"/>
    </reaction>
</comment>
<dbReference type="InterPro" id="IPR047129">
    <property type="entry name" value="PPA2-like"/>
</dbReference>
<comment type="cofactor">
    <cofactor evidence="1">
        <name>Mn(2+)</name>
        <dbReference type="ChEBI" id="CHEBI:29035"/>
    </cofactor>
</comment>
<accession>A0AAV2Z9I5</accession>
<feature type="transmembrane region" description="Helical" evidence="11">
    <location>
        <begin position="441"/>
        <end position="461"/>
    </location>
</feature>
<sequence>MAHRHSSEWSSSSPPAFAPTIKQRTKSAVPYWLKYGASTSTLFWHPCEDPTLSRHFSRETMASSVMDTIVKGGVGTIGFAVSAVTLVKFIVATKVKVSEREGEEQDVDLALVCSEEQAGGAQAIDYVIKMVAEQTDLRVARKQRPPKANEPPSKEVILLVSANADVLARIKTRKDKEHQVLAATTSEVQVLSSGERIDLVMYELNRVCALAPTSETTGDDAAEAPDTRVPMPFTEHQPVISSAIQSSVITEMVPLHDDAERAQLIETWVKQWRRAQPLDSIHNYFGDEVGFYFGFLEMYTWWLIAPAAFGLVVLVLDIATTWGPYGRAIYSLFITCWTTAFLKFWKRRECSLRSHWGIPLLDLIVLEQERPDFEGEQRYDPVEEKYYTYFSSIKRMRRYINTSLITLAVLAVIVALMFLYFRLEAWCYSVITKANGWDGNWAHVSIVPSILYSLVVLFLDGKYVDLANSLTKYENHRSDSDFANALVLKLASFYFVNNFGSLFYLAFTARDMDQLQQTLSSLLITRQLIGNVQEQLIPYLTATSSLKAEAGRRAKEISASEAVVSKVEAELLYPTYEGTFDDYLELFVQFGQISLFASAYPLAALWCLLNNIMEIRSDGFKLCASFRRSRRTVCRGIGTWQYAFNALGYLSVITNCAIFGLHSGLMEALFPKASTVLMLVMASCMEHLMLAGKVCIELFVPDVPTSVIDAERARRAAVQKKSQLELEMSARHGHGQLNDRSVSSVISNSDHMSATEMREWITGEKERRRKLEQEVERVNELYMRWIREEQTKRKRAERQLEQLRNSMDKKADQSELDRQIEQLKRCEYLKESEVKALCQKAREILVDESNVQRIDAPVTICGDIHGQFYDLKELFNVGGECPETNYLFMGDFVDRGFYSVETFLLLLALKVRYPDRITLIRGNHESRQITQVYGFYDECLRKYGSVNVWRYCTEIFDYLSLSAIIEDKIFCVHGGLSPSINTLDQYSTTYLDAPRVIHQIRIIDRKQEVPHDGAMCDLMWSDPEDIDGWGLSPRGAGYLFGGDVVEKFNQTNDIQLICRAHQLVMEGHKSMFNNALVTVWSAPNYCYRCGNVAAILELDENLEQRFKIFEAAPQDARGVPAKKPAPDYFL</sequence>
<reference evidence="13" key="1">
    <citation type="submission" date="2022-11" db="EMBL/GenBank/DDBJ databases">
        <authorList>
            <person name="Morgan W.R."/>
            <person name="Tartar A."/>
        </authorList>
    </citation>
    <scope>NUCLEOTIDE SEQUENCE</scope>
    <source>
        <strain evidence="13">ARSEF 373</strain>
    </source>
</reference>
<dbReference type="SUPFAM" id="SSF56300">
    <property type="entry name" value="Metallo-dependent phosphatases"/>
    <property type="match status" value="1"/>
</dbReference>
<dbReference type="Gene3D" id="3.60.21.10">
    <property type="match status" value="1"/>
</dbReference>
<dbReference type="InterPro" id="IPR029052">
    <property type="entry name" value="Metallo-depent_PP-like"/>
</dbReference>
<reference evidence="13" key="2">
    <citation type="journal article" date="2023" name="Microbiol Resour">
        <title>Decontamination and Annotation of the Draft Genome Sequence of the Oomycete Lagenidium giganteum ARSEF 373.</title>
        <authorList>
            <person name="Morgan W.R."/>
            <person name="Tartar A."/>
        </authorList>
    </citation>
    <scope>NUCLEOTIDE SEQUENCE</scope>
    <source>
        <strain evidence="13">ARSEF 373</strain>
    </source>
</reference>
<keyword evidence="3 9" id="KW-0378">Hydrolase</keyword>
<dbReference type="CDD" id="cd22249">
    <property type="entry name" value="UDM1_RNF168_RNF169-like"/>
    <property type="match status" value="1"/>
</dbReference>
<dbReference type="CDD" id="cd07415">
    <property type="entry name" value="MPP_PP2A_PP4_PP6"/>
    <property type="match status" value="1"/>
</dbReference>
<dbReference type="Proteomes" id="UP001146120">
    <property type="component" value="Unassembled WGS sequence"/>
</dbReference>
<dbReference type="PRINTS" id="PR00114">
    <property type="entry name" value="STPHPHTASE"/>
</dbReference>
<keyword evidence="14" id="KW-1185">Reference proteome</keyword>
<dbReference type="Pfam" id="PF00149">
    <property type="entry name" value="Metallophos"/>
    <property type="match status" value="1"/>
</dbReference>
<feature type="coiled-coil region" evidence="10">
    <location>
        <begin position="761"/>
        <end position="813"/>
    </location>
</feature>
<dbReference type="InterPro" id="IPR004843">
    <property type="entry name" value="Calcineurin-like_PHP"/>
</dbReference>
<keyword evidence="10" id="KW-0175">Coiled coil</keyword>
<keyword evidence="2" id="KW-0479">Metal-binding</keyword>
<comment type="caution">
    <text evidence="13">The sequence shown here is derived from an EMBL/GenBank/DDBJ whole genome shotgun (WGS) entry which is preliminary data.</text>
</comment>
<keyword evidence="11" id="KW-0812">Transmembrane</keyword>
<dbReference type="GO" id="GO:0046872">
    <property type="term" value="F:metal ion binding"/>
    <property type="evidence" value="ECO:0007669"/>
    <property type="project" value="UniProtKB-KW"/>
</dbReference>
<evidence type="ECO:0000256" key="5">
    <source>
        <dbReference type="ARBA" id="ARBA00023211"/>
    </source>
</evidence>
<feature type="transmembrane region" description="Helical" evidence="11">
    <location>
        <begin position="399"/>
        <end position="421"/>
    </location>
</feature>
<keyword evidence="5" id="KW-0464">Manganese</keyword>
<dbReference type="AlphaFoldDB" id="A0AAV2Z9I5"/>
<feature type="domain" description="Serine/threonine specific protein phosphatases" evidence="12">
    <location>
        <begin position="920"/>
        <end position="925"/>
    </location>
</feature>
<dbReference type="Pfam" id="PF04547">
    <property type="entry name" value="Anoctamin"/>
    <property type="match status" value="1"/>
</dbReference>
<evidence type="ECO:0000256" key="8">
    <source>
        <dbReference type="ARBA" id="ARBA00048336"/>
    </source>
</evidence>